<organism evidence="2 3">
    <name type="scientific">Chloropicon primus</name>
    <dbReference type="NCBI Taxonomy" id="1764295"/>
    <lineage>
        <taxon>Eukaryota</taxon>
        <taxon>Viridiplantae</taxon>
        <taxon>Chlorophyta</taxon>
        <taxon>Chloropicophyceae</taxon>
        <taxon>Chloropicales</taxon>
        <taxon>Chloropicaceae</taxon>
        <taxon>Chloropicon</taxon>
    </lineage>
</organism>
<keyword evidence="1" id="KW-0472">Membrane</keyword>
<feature type="transmembrane region" description="Helical" evidence="1">
    <location>
        <begin position="87"/>
        <end position="104"/>
    </location>
</feature>
<dbReference type="Proteomes" id="UP000316726">
    <property type="component" value="Chromosome 18"/>
</dbReference>
<dbReference type="Gene3D" id="3.40.50.1820">
    <property type="entry name" value="alpha/beta hydrolase"/>
    <property type="match status" value="1"/>
</dbReference>
<dbReference type="InterPro" id="IPR029058">
    <property type="entry name" value="AB_hydrolase_fold"/>
</dbReference>
<feature type="transmembrane region" description="Helical" evidence="1">
    <location>
        <begin position="110"/>
        <end position="130"/>
    </location>
</feature>
<evidence type="ECO:0000313" key="2">
    <source>
        <dbReference type="EMBL" id="QDZ25573.1"/>
    </source>
</evidence>
<gene>
    <name evidence="2" type="ORF">A3770_18p80910</name>
</gene>
<dbReference type="STRING" id="1764295.A0A5B8MY83"/>
<keyword evidence="3" id="KW-1185">Reference proteome</keyword>
<protein>
    <recommendedName>
        <fullName evidence="4">AB hydrolase-1 domain-containing protein</fullName>
    </recommendedName>
</protein>
<keyword evidence="1" id="KW-0812">Transmembrane</keyword>
<evidence type="ECO:0000313" key="3">
    <source>
        <dbReference type="Proteomes" id="UP000316726"/>
    </source>
</evidence>
<proteinExistence type="predicted"/>
<feature type="transmembrane region" description="Helical" evidence="1">
    <location>
        <begin position="321"/>
        <end position="345"/>
    </location>
</feature>
<name>A0A5B8MY83_9CHLO</name>
<reference evidence="2 3" key="1">
    <citation type="submission" date="2018-07" db="EMBL/GenBank/DDBJ databases">
        <title>The complete nuclear genome of the prasinophyte Chloropicon primus (CCMP1205).</title>
        <authorList>
            <person name="Pombert J.-F."/>
            <person name="Otis C."/>
            <person name="Turmel M."/>
            <person name="Lemieux C."/>
        </authorList>
    </citation>
    <scope>NUCLEOTIDE SEQUENCE [LARGE SCALE GENOMIC DNA]</scope>
    <source>
        <strain evidence="2 3">CCMP1205</strain>
    </source>
</reference>
<sequence>MLGDGDGGLRGLWEAASALKEEAGPLLASLKKCDAGLVDFGRTLELGYGYGGSEEEGEGGAKARSSSSAVSVSLVQSMHRFLAKARFNLGMFAFFAPWAGAIALSGLATAAVVMALFPVTVVLEVVFYVFMSRRRRGLLLVSEEGTKPICKEECVGHMKQVQESMVDLARDSPGLATAFLSDWFRGGDPGGVTRADALEWMSQNFMFRDYCDLETEAERETVHEVVDVVEDLFGHEKLLGSGFKFQEGGRRMQCLKSGFSVYKDYETRHYPLSVYLGIRVFKQLAEVLVGQLGFERHEGSGLTYWLRGGGSRRGKGARPIVFFHGIGTGVSSYAVILKALCIAYPDSSIMMVELPLVAMEMPWGEGWIAERPTSSEETLCKPLLQVLLKHELLHRRPVVMGHSFGCFACRWVLNHKELARCLGGCVLLDPLVFLLPYPDISKRLEGEPKTFYEFFVRKIIMREPGVAFALNRKSKWPKCCLWQKDLEDIRQDNADFKVAIALSKRDCFFDVTVVERHLKKKPWQHHETYDCTHGELIFRPDLICGTMKMIHFVM</sequence>
<dbReference type="OrthoDB" id="2017000at2759"/>
<accession>A0A5B8MY83</accession>
<keyword evidence="1" id="KW-1133">Transmembrane helix</keyword>
<dbReference type="PANTHER" id="PTHR37471:SF1">
    <property type="entry name" value="AB HYDROLASE-1 DOMAIN-CONTAINING PROTEIN"/>
    <property type="match status" value="1"/>
</dbReference>
<dbReference type="AlphaFoldDB" id="A0A5B8MY83"/>
<dbReference type="EMBL" id="CP031051">
    <property type="protein sequence ID" value="QDZ25573.1"/>
    <property type="molecule type" value="Genomic_DNA"/>
</dbReference>
<evidence type="ECO:0000256" key="1">
    <source>
        <dbReference type="SAM" id="Phobius"/>
    </source>
</evidence>
<dbReference type="SUPFAM" id="SSF53474">
    <property type="entry name" value="alpha/beta-Hydrolases"/>
    <property type="match status" value="1"/>
</dbReference>
<dbReference type="PANTHER" id="PTHR37471">
    <property type="entry name" value="UNNAMED PRODUCT"/>
    <property type="match status" value="1"/>
</dbReference>
<evidence type="ECO:0008006" key="4">
    <source>
        <dbReference type="Google" id="ProtNLM"/>
    </source>
</evidence>